<evidence type="ECO:0000256" key="1">
    <source>
        <dbReference type="SAM" id="MobiDB-lite"/>
    </source>
</evidence>
<protein>
    <submittedName>
        <fullName evidence="2">Uncharacterized protein</fullName>
    </submittedName>
</protein>
<evidence type="ECO:0000313" key="2">
    <source>
        <dbReference type="EMBL" id="KAK4095397.1"/>
    </source>
</evidence>
<comment type="caution">
    <text evidence="2">The sequence shown here is derived from an EMBL/GenBank/DDBJ whole genome shotgun (WGS) entry which is preliminary data.</text>
</comment>
<reference evidence="2 3" key="1">
    <citation type="journal article" date="2024" name="Microbiol. Resour. Announc.">
        <title>Genome annotations for the ascomycete fungi Trichoderma harzianum, Trichoderma aggressivum, and Purpureocillium lilacinum.</title>
        <authorList>
            <person name="Beijen E.P.W."/>
            <person name="Ohm R.A."/>
        </authorList>
    </citation>
    <scope>NUCLEOTIDE SEQUENCE [LARGE SCALE GENOMIC DNA]</scope>
    <source>
        <strain evidence="2 3">CBS 150709</strain>
    </source>
</reference>
<evidence type="ECO:0000313" key="3">
    <source>
        <dbReference type="Proteomes" id="UP001287286"/>
    </source>
</evidence>
<proteinExistence type="predicted"/>
<name>A0ABR0CGZ4_PURLI</name>
<feature type="region of interest" description="Disordered" evidence="1">
    <location>
        <begin position="31"/>
        <end position="84"/>
    </location>
</feature>
<gene>
    <name evidence="2" type="ORF">Purlil1_193</name>
</gene>
<dbReference type="Proteomes" id="UP001287286">
    <property type="component" value="Unassembled WGS sequence"/>
</dbReference>
<organism evidence="2 3">
    <name type="scientific">Purpureocillium lilacinum</name>
    <name type="common">Paecilomyces lilacinus</name>
    <dbReference type="NCBI Taxonomy" id="33203"/>
    <lineage>
        <taxon>Eukaryota</taxon>
        <taxon>Fungi</taxon>
        <taxon>Dikarya</taxon>
        <taxon>Ascomycota</taxon>
        <taxon>Pezizomycotina</taxon>
        <taxon>Sordariomycetes</taxon>
        <taxon>Hypocreomycetidae</taxon>
        <taxon>Hypocreales</taxon>
        <taxon>Ophiocordycipitaceae</taxon>
        <taxon>Purpureocillium</taxon>
    </lineage>
</organism>
<feature type="compositionally biased region" description="Basic and acidic residues" evidence="1">
    <location>
        <begin position="36"/>
        <end position="71"/>
    </location>
</feature>
<accession>A0ABR0CGZ4</accession>
<dbReference type="EMBL" id="JAWRVI010000001">
    <property type="protein sequence ID" value="KAK4095397.1"/>
    <property type="molecule type" value="Genomic_DNA"/>
</dbReference>
<keyword evidence="3" id="KW-1185">Reference proteome</keyword>
<sequence length="370" mass="39093">MFRSGGPGVRETRIAMTRVNRRSCATRAASLTAAAREGRGTKLGDERGDVRQDSAAARRDQGQKNDRRRDGGNGSSASSVKQLAGGPPVAVMSASMAVVWPQLGVGAGGTSGANGASLVPEGPEQGLRRRPSFSTHRLASAGRVPWAAAQLGWRAPDISGDTVECGAADASCVALDPHREARPLDFVPWKTGQDIVRRRMHPVDFHHASQLLMLVRWPLRSTVAAPPAGRDPQRLLHAACRTPHASAGTAPSKSPACLAGWGMSLRGRRIVHQFHGLHDSGPPGTATVLLTRGAVGTQNTAPVSAHTMPLACTRRLVHLRDAPLSIRETFGTCSVQLPASGCPDQPSSKRPALSCSHTFGTRMNRASNMN</sequence>